<dbReference type="eggNOG" id="ENOG50326YR">
    <property type="taxonomic scope" value="Bacteria"/>
</dbReference>
<accession>A0PZ22</accession>
<dbReference type="EMBL" id="CP000382">
    <property type="protein sequence ID" value="ABK61361.1"/>
    <property type="molecule type" value="Genomic_DNA"/>
</dbReference>
<dbReference type="Proteomes" id="UP000008220">
    <property type="component" value="Chromosome"/>
</dbReference>
<evidence type="ECO:0000256" key="1">
    <source>
        <dbReference type="SAM" id="MobiDB-lite"/>
    </source>
</evidence>
<evidence type="ECO:0000313" key="3">
    <source>
        <dbReference type="Proteomes" id="UP000008220"/>
    </source>
</evidence>
<feature type="compositionally biased region" description="Basic and acidic residues" evidence="1">
    <location>
        <begin position="476"/>
        <end position="491"/>
    </location>
</feature>
<feature type="compositionally biased region" description="Basic and acidic residues" evidence="1">
    <location>
        <begin position="499"/>
        <end position="517"/>
    </location>
</feature>
<dbReference type="HOGENOM" id="CLU_368314_0_0_9"/>
<gene>
    <name evidence="2" type="ordered locus">NT01CX_1543</name>
</gene>
<dbReference type="KEGG" id="cno:NT01CX_1543"/>
<organism evidence="2 3">
    <name type="scientific">Clostridium novyi (strain NT)</name>
    <dbReference type="NCBI Taxonomy" id="386415"/>
    <lineage>
        <taxon>Bacteria</taxon>
        <taxon>Bacillati</taxon>
        <taxon>Bacillota</taxon>
        <taxon>Clostridia</taxon>
        <taxon>Eubacteriales</taxon>
        <taxon>Clostridiaceae</taxon>
        <taxon>Clostridium</taxon>
    </lineage>
</organism>
<protein>
    <submittedName>
        <fullName evidence="2">Uncharacterized protein</fullName>
    </submittedName>
</protein>
<reference evidence="2 3" key="1">
    <citation type="journal article" date="2006" name="Nat. Biotechnol.">
        <title>The genome and transcriptomes of the anti-tumor agent Clostridium novyi-NT.</title>
        <authorList>
            <person name="Bettegowda C."/>
            <person name="Huang X."/>
            <person name="Lin J."/>
            <person name="Cheong I."/>
            <person name="Kohli M."/>
            <person name="Szabo S.A."/>
            <person name="Zhang X."/>
            <person name="Diaz L.A. Jr."/>
            <person name="Velculescu V.E."/>
            <person name="Parmigiani G."/>
            <person name="Kinzler K.W."/>
            <person name="Vogelstein B."/>
            <person name="Zhou S."/>
        </authorList>
    </citation>
    <scope>NUCLEOTIDE SEQUENCE [LARGE SCALE GENOMIC DNA]</scope>
    <source>
        <strain evidence="2 3">NT</strain>
    </source>
</reference>
<dbReference type="STRING" id="386415.NT01CX_1543"/>
<feature type="region of interest" description="Disordered" evidence="1">
    <location>
        <begin position="476"/>
        <end position="537"/>
    </location>
</feature>
<keyword evidence="3" id="KW-1185">Reference proteome</keyword>
<feature type="compositionally biased region" description="Low complexity" evidence="1">
    <location>
        <begin position="148"/>
        <end position="167"/>
    </location>
</feature>
<evidence type="ECO:0000313" key="2">
    <source>
        <dbReference type="EMBL" id="ABK61361.1"/>
    </source>
</evidence>
<proteinExistence type="predicted"/>
<feature type="compositionally biased region" description="Basic and acidic residues" evidence="1">
    <location>
        <begin position="171"/>
        <end position="232"/>
    </location>
</feature>
<sequence>MTGLKSEAYAVVTDYAIKVNDQVYSYNQNNLISSFLDYKINKPAKLYEDFKSKLKAGNGFYAFKDDKKGFIPYETLEKGFLEAKYSKKTFNIDKIIEMDDCKAIEVNSVKEIKINEKNEISEVLTKKEDENKDNKNDDNKAKSEETVTSKSTTSSSKSSGGSSSRRSSSSKRREEPKKEVVNQEPKKEEAQKKPEVVKDKEENKVDQVVKPEEKKEEVQKKPEVEKNKEEKTNSMIPKITEGKKCVVEKNEKPASITSGKDVKLKSEITQVAQKSYPSINQETTVFIRGVVENDGKIEVAGQKIEVKKDDKYSVVADKIKEHFKNNEHWEVEHKYVQAGYQSNLTFKAKKAEDHVGNLFVSGNGIEFFNIKNEAYGFKGIREDREVCTVTVLDECKKNETINIKVSSDIVNKTFATLKLEVKSGETKNILAQRIATELKANKEIKRCFTVENNEDKIVLTQNNIADKLNLKVTIENEEKSQNEDNREKSHESVSAPVNKEAENLKQKQVEEEQKKQQEGQIKQIQPENQQSEKEKIKNQQNTLLIETESIKEGSVVQPSTVQEGHFGFKFKGEKQNKLNKDQEIKVLDKVIKLEKGDDSSKIKSKILEAFKDHKDWNFDIGYVVVEEKGASIGYICKRAQENVDKFAEDTDEIKFIQDNRTSGDPGKEEVKEQFQIVVKKPSSEKTTINITLKLKGTSNVLGQVNVEIEAKETVEQVAQNIAKALKSNISRLYNIEVKQANVILTQKEASRYQTEVIIK</sequence>
<feature type="compositionally biased region" description="Low complexity" evidence="1">
    <location>
        <begin position="518"/>
        <end position="527"/>
    </location>
</feature>
<dbReference type="AlphaFoldDB" id="A0PZ22"/>
<name>A0PZ22_CLONN</name>
<feature type="region of interest" description="Disordered" evidence="1">
    <location>
        <begin position="125"/>
        <end position="232"/>
    </location>
</feature>
<feature type="compositionally biased region" description="Basic and acidic residues" evidence="1">
    <location>
        <begin position="125"/>
        <end position="147"/>
    </location>
</feature>